<name>A0ABV6A613_9PSEU</name>
<dbReference type="InterPro" id="IPR013766">
    <property type="entry name" value="Thioredoxin_domain"/>
</dbReference>
<comment type="similarity">
    <text evidence="1">Belongs to the thioredoxin family. DsbA subfamily.</text>
</comment>
<dbReference type="PROSITE" id="PS51352">
    <property type="entry name" value="THIOREDOXIN_2"/>
    <property type="match status" value="1"/>
</dbReference>
<gene>
    <name evidence="8" type="ORF">ACFFQA_32100</name>
</gene>
<dbReference type="Proteomes" id="UP001589693">
    <property type="component" value="Unassembled WGS sequence"/>
</dbReference>
<dbReference type="PANTHER" id="PTHR13887:SF14">
    <property type="entry name" value="DISULFIDE BOND FORMATION PROTEIN D"/>
    <property type="match status" value="1"/>
</dbReference>
<evidence type="ECO:0000256" key="5">
    <source>
        <dbReference type="ARBA" id="ARBA00023284"/>
    </source>
</evidence>
<organism evidence="8 9">
    <name type="scientific">Allokutzneria oryzae</name>
    <dbReference type="NCBI Taxonomy" id="1378989"/>
    <lineage>
        <taxon>Bacteria</taxon>
        <taxon>Bacillati</taxon>
        <taxon>Actinomycetota</taxon>
        <taxon>Actinomycetes</taxon>
        <taxon>Pseudonocardiales</taxon>
        <taxon>Pseudonocardiaceae</taxon>
        <taxon>Allokutzneria</taxon>
    </lineage>
</organism>
<dbReference type="Pfam" id="PF13462">
    <property type="entry name" value="Thioredoxin_4"/>
    <property type="match status" value="1"/>
</dbReference>
<keyword evidence="5" id="KW-0676">Redox-active center</keyword>
<dbReference type="EMBL" id="JBHLZU010000027">
    <property type="protein sequence ID" value="MFB9908602.1"/>
    <property type="molecule type" value="Genomic_DNA"/>
</dbReference>
<comment type="caution">
    <text evidence="8">The sequence shown here is derived from an EMBL/GenBank/DDBJ whole genome shotgun (WGS) entry which is preliminary data.</text>
</comment>
<evidence type="ECO:0000259" key="7">
    <source>
        <dbReference type="PROSITE" id="PS51352"/>
    </source>
</evidence>
<proteinExistence type="inferred from homology"/>
<keyword evidence="6" id="KW-0812">Transmembrane</keyword>
<dbReference type="Gene3D" id="3.40.30.10">
    <property type="entry name" value="Glutaredoxin"/>
    <property type="match status" value="1"/>
</dbReference>
<evidence type="ECO:0000313" key="8">
    <source>
        <dbReference type="EMBL" id="MFB9908602.1"/>
    </source>
</evidence>
<dbReference type="RefSeq" id="WP_377860461.1">
    <property type="nucleotide sequence ID" value="NZ_JBHLZU010000027.1"/>
</dbReference>
<dbReference type="SUPFAM" id="SSF52833">
    <property type="entry name" value="Thioredoxin-like"/>
    <property type="match status" value="1"/>
</dbReference>
<keyword evidence="6" id="KW-0472">Membrane</keyword>
<keyword evidence="9" id="KW-1185">Reference proteome</keyword>
<evidence type="ECO:0000256" key="6">
    <source>
        <dbReference type="SAM" id="Phobius"/>
    </source>
</evidence>
<sequence length="228" mass="24132">MTKNAKITVGIVAAVVIIVAAFVFLRGGGSPQAANTPGDAPATTTVKRVPAEVLVRPDSHKISTAPDGKVTMVEFLDFECEACAGAFPAVEQLRKDYAGKITYVVRYFPIASHPNAQNAALAAEAAAQQGKFEQMYLKLFENQEKWGHSTESRASTFEGYAAELGLDVARFKAAVADPATAARIAKDQADGETAGVEGTPSFYVNGVKLSPRSLQDLRDAVDNALAGR</sequence>
<evidence type="ECO:0000256" key="2">
    <source>
        <dbReference type="ARBA" id="ARBA00022729"/>
    </source>
</evidence>
<evidence type="ECO:0000313" key="9">
    <source>
        <dbReference type="Proteomes" id="UP001589693"/>
    </source>
</evidence>
<evidence type="ECO:0000256" key="4">
    <source>
        <dbReference type="ARBA" id="ARBA00023157"/>
    </source>
</evidence>
<evidence type="ECO:0000256" key="3">
    <source>
        <dbReference type="ARBA" id="ARBA00023002"/>
    </source>
</evidence>
<evidence type="ECO:0000256" key="1">
    <source>
        <dbReference type="ARBA" id="ARBA00005791"/>
    </source>
</evidence>
<reference evidence="8 9" key="1">
    <citation type="submission" date="2024-09" db="EMBL/GenBank/DDBJ databases">
        <authorList>
            <person name="Sun Q."/>
            <person name="Mori K."/>
        </authorList>
    </citation>
    <scope>NUCLEOTIDE SEQUENCE [LARGE SCALE GENOMIC DNA]</scope>
    <source>
        <strain evidence="8 9">TBRC 7907</strain>
    </source>
</reference>
<accession>A0ABV6A613</accession>
<keyword evidence="6" id="KW-1133">Transmembrane helix</keyword>
<dbReference type="InterPro" id="IPR012336">
    <property type="entry name" value="Thioredoxin-like_fold"/>
</dbReference>
<dbReference type="PANTHER" id="PTHR13887">
    <property type="entry name" value="GLUTATHIONE S-TRANSFERASE KAPPA"/>
    <property type="match status" value="1"/>
</dbReference>
<feature type="transmembrane region" description="Helical" evidence="6">
    <location>
        <begin position="7"/>
        <end position="25"/>
    </location>
</feature>
<dbReference type="InterPro" id="IPR036249">
    <property type="entry name" value="Thioredoxin-like_sf"/>
</dbReference>
<keyword evidence="4" id="KW-1015">Disulfide bond</keyword>
<feature type="domain" description="Thioredoxin" evidence="7">
    <location>
        <begin position="34"/>
        <end position="226"/>
    </location>
</feature>
<keyword evidence="2" id="KW-0732">Signal</keyword>
<keyword evidence="3" id="KW-0560">Oxidoreductase</keyword>
<protein>
    <submittedName>
        <fullName evidence="8">DsbA family protein</fullName>
    </submittedName>
</protein>